<comment type="caution">
    <text evidence="1">The sequence shown here is derived from an EMBL/GenBank/DDBJ whole genome shotgun (WGS) entry which is preliminary data.</text>
</comment>
<name>A0A024FWA9_9STRA</name>
<evidence type="ECO:0000313" key="1">
    <source>
        <dbReference type="EMBL" id="CCI11326.1"/>
    </source>
</evidence>
<dbReference type="InParanoid" id="A0A024FWA9"/>
<dbReference type="Proteomes" id="UP000053237">
    <property type="component" value="Unassembled WGS sequence"/>
</dbReference>
<dbReference type="EMBL" id="CAIX01000941">
    <property type="protein sequence ID" value="CCI11326.1"/>
    <property type="molecule type" value="Genomic_DNA"/>
</dbReference>
<keyword evidence="2" id="KW-1185">Reference proteome</keyword>
<gene>
    <name evidence="1" type="ORF">BN9_127380</name>
</gene>
<accession>A0A024FWA9</accession>
<protein>
    <submittedName>
        <fullName evidence="1">Uncharacterized protein</fullName>
    </submittedName>
</protein>
<sequence>MASDVIRAFTASSERLLSAIWRAQYNICSAFDRLQSCQSCDSNISDLLFSFADILHVNIYKFPRRCNGIVCLMKAQSRAIFLHLHRFDSACIARCELRVLLVKASTDRTNKSFLIPIRFLEIYIDAHHSSVPKKNADMKTS</sequence>
<evidence type="ECO:0000313" key="2">
    <source>
        <dbReference type="Proteomes" id="UP000053237"/>
    </source>
</evidence>
<organism evidence="1 2">
    <name type="scientific">Albugo candida</name>
    <dbReference type="NCBI Taxonomy" id="65357"/>
    <lineage>
        <taxon>Eukaryota</taxon>
        <taxon>Sar</taxon>
        <taxon>Stramenopiles</taxon>
        <taxon>Oomycota</taxon>
        <taxon>Peronosporomycetes</taxon>
        <taxon>Albuginales</taxon>
        <taxon>Albuginaceae</taxon>
        <taxon>Albugo</taxon>
    </lineage>
</organism>
<reference evidence="1 2" key="1">
    <citation type="submission" date="2012-05" db="EMBL/GenBank/DDBJ databases">
        <title>Recombination and specialization in a pathogen metapopulation.</title>
        <authorList>
            <person name="Gardiner A."/>
            <person name="Kemen E."/>
            <person name="Schultz-Larsen T."/>
            <person name="MacLean D."/>
            <person name="Van Oosterhout C."/>
            <person name="Jones J.D.G."/>
        </authorList>
    </citation>
    <scope>NUCLEOTIDE SEQUENCE [LARGE SCALE GENOMIC DNA]</scope>
    <source>
        <strain evidence="1 2">Ac Nc2</strain>
    </source>
</reference>
<proteinExistence type="predicted"/>
<dbReference type="AlphaFoldDB" id="A0A024FWA9"/>